<evidence type="ECO:0000313" key="2">
    <source>
        <dbReference type="Proteomes" id="UP000807825"/>
    </source>
</evidence>
<dbReference type="EMBL" id="JACRDE010000507">
    <property type="protein sequence ID" value="MBI5251686.1"/>
    <property type="molecule type" value="Genomic_DNA"/>
</dbReference>
<name>A0A9D6Z831_9BACT</name>
<accession>A0A9D6Z831</accession>
<gene>
    <name evidence="1" type="ORF">HY912_19510</name>
</gene>
<dbReference type="Proteomes" id="UP000807825">
    <property type="component" value="Unassembled WGS sequence"/>
</dbReference>
<protein>
    <submittedName>
        <fullName evidence="1">Uncharacterized protein</fullName>
    </submittedName>
</protein>
<dbReference type="AlphaFoldDB" id="A0A9D6Z831"/>
<proteinExistence type="predicted"/>
<reference evidence="1" key="1">
    <citation type="submission" date="2020-07" db="EMBL/GenBank/DDBJ databases">
        <title>Huge and variable diversity of episymbiotic CPR bacteria and DPANN archaea in groundwater ecosystems.</title>
        <authorList>
            <person name="He C.Y."/>
            <person name="Keren R."/>
            <person name="Whittaker M."/>
            <person name="Farag I.F."/>
            <person name="Doudna J."/>
            <person name="Cate J.H.D."/>
            <person name="Banfield J.F."/>
        </authorList>
    </citation>
    <scope>NUCLEOTIDE SEQUENCE</scope>
    <source>
        <strain evidence="1">NC_groundwater_1664_Pr3_B-0.1um_52_9</strain>
    </source>
</reference>
<evidence type="ECO:0000313" key="1">
    <source>
        <dbReference type="EMBL" id="MBI5251686.1"/>
    </source>
</evidence>
<comment type="caution">
    <text evidence="1">The sequence shown here is derived from an EMBL/GenBank/DDBJ whole genome shotgun (WGS) entry which is preliminary data.</text>
</comment>
<sequence length="115" mass="13597">MVNNKEEYVDFDAQEFFDQLLKKLERALEMDLKPAIKEEPFWMFSVPEEVTDGEIKSFFMLMAKEEDNHLEIHYGNSKDGDFYMVTFTGATRHDFVRCVHDMLEHVYGMGPEAFQ</sequence>
<organism evidence="1 2">
    <name type="scientific">Desulfomonile tiedjei</name>
    <dbReference type="NCBI Taxonomy" id="2358"/>
    <lineage>
        <taxon>Bacteria</taxon>
        <taxon>Pseudomonadati</taxon>
        <taxon>Thermodesulfobacteriota</taxon>
        <taxon>Desulfomonilia</taxon>
        <taxon>Desulfomonilales</taxon>
        <taxon>Desulfomonilaceae</taxon>
        <taxon>Desulfomonile</taxon>
    </lineage>
</organism>